<dbReference type="AlphaFoldDB" id="A0A4Y9T2L2"/>
<keyword evidence="2" id="KW-1185">Reference proteome</keyword>
<accession>A0A4Y9T2L2</accession>
<reference evidence="1 2" key="1">
    <citation type="submission" date="2019-03" db="EMBL/GenBank/DDBJ databases">
        <title>Draft genome of Massilia hortus sp. nov., a novel bacterial species of the Oxalobacteraceae family.</title>
        <authorList>
            <person name="Peta V."/>
            <person name="Raths R."/>
            <person name="Bucking H."/>
        </authorList>
    </citation>
    <scope>NUCLEOTIDE SEQUENCE [LARGE SCALE GENOMIC DNA]</scope>
    <source>
        <strain evidence="1 2">ONC3</strain>
    </source>
</reference>
<dbReference type="EMBL" id="SPUM01000081">
    <property type="protein sequence ID" value="TFW31761.1"/>
    <property type="molecule type" value="Genomic_DNA"/>
</dbReference>
<gene>
    <name evidence="1" type="ORF">E4O92_12490</name>
</gene>
<dbReference type="RefSeq" id="WP_135190101.1">
    <property type="nucleotide sequence ID" value="NZ_SPUM01000081.1"/>
</dbReference>
<evidence type="ECO:0000313" key="1">
    <source>
        <dbReference type="EMBL" id="TFW31761.1"/>
    </source>
</evidence>
<sequence length="410" mass="46258">MPNHPDLVIAHLNELHKHRQLIAAAYNRGEVDHSDDPDGGRGLHKLNQARILIPFKEGTYRLASSLAKHLDEALRVDRLYSMVGADVADLDRRLPEIADLVAHAIFDGRPDDADRYIDEFDRAVFALSDSVTVALQFLRVLADNRFANVPTYAEKRAQNEFYLGRVESISQALGAIQSSNLLHTLEATPEGERMCETYRSQIVNHLPQWRAQLLDITAILRDYLFRTRQIELLAKRMRAFELFLKRTPSFVPQEIEVFDDAPAWMRRAAGFSLVAHPCIQNPVQEQVFYDIAMSIPSVKPPISAPARLGALLPDEPELTDDEMASTQPWQEALAALLADLGDVPVSALAWKAQRCDLAQLDDDIWLLCLLHEGSLRRRRSADVNFEPITIDTEPLCGNIYVTDLLLSKVR</sequence>
<evidence type="ECO:0008006" key="3">
    <source>
        <dbReference type="Google" id="ProtNLM"/>
    </source>
</evidence>
<dbReference type="Proteomes" id="UP000297258">
    <property type="component" value="Unassembled WGS sequence"/>
</dbReference>
<name>A0A4Y9T2L2_9BURK</name>
<dbReference type="OrthoDB" id="8565078at2"/>
<protein>
    <recommendedName>
        <fullName evidence="3">Phosphoenolpyruvate carboxylase</fullName>
    </recommendedName>
</protein>
<organism evidence="1 2">
    <name type="scientific">Massilia horti</name>
    <dbReference type="NCBI Taxonomy" id="2562153"/>
    <lineage>
        <taxon>Bacteria</taxon>
        <taxon>Pseudomonadati</taxon>
        <taxon>Pseudomonadota</taxon>
        <taxon>Betaproteobacteria</taxon>
        <taxon>Burkholderiales</taxon>
        <taxon>Oxalobacteraceae</taxon>
        <taxon>Telluria group</taxon>
        <taxon>Massilia</taxon>
    </lineage>
</organism>
<comment type="caution">
    <text evidence="1">The sequence shown here is derived from an EMBL/GenBank/DDBJ whole genome shotgun (WGS) entry which is preliminary data.</text>
</comment>
<proteinExistence type="predicted"/>
<evidence type="ECO:0000313" key="2">
    <source>
        <dbReference type="Proteomes" id="UP000297258"/>
    </source>
</evidence>